<dbReference type="Proteomes" id="UP000319732">
    <property type="component" value="Unassembled WGS sequence"/>
</dbReference>
<feature type="compositionally biased region" description="Basic residues" evidence="1">
    <location>
        <begin position="82"/>
        <end position="100"/>
    </location>
</feature>
<dbReference type="RefSeq" id="WP_142905438.1">
    <property type="nucleotide sequence ID" value="NZ_ML660096.1"/>
</dbReference>
<feature type="transmembrane region" description="Helical" evidence="2">
    <location>
        <begin position="34"/>
        <end position="51"/>
    </location>
</feature>
<reference evidence="3 4" key="1">
    <citation type="submission" date="2019-06" db="EMBL/GenBank/DDBJ databases">
        <title>Whole genome sequence for Cellvibrionaceae sp. R142.</title>
        <authorList>
            <person name="Wang G."/>
        </authorList>
    </citation>
    <scope>NUCLEOTIDE SEQUENCE [LARGE SCALE GENOMIC DNA]</scope>
    <source>
        <strain evidence="3 4">R142</strain>
    </source>
</reference>
<proteinExistence type="predicted"/>
<name>A0A545TAI1_9GAMM</name>
<gene>
    <name evidence="3" type="ORF">FKG94_16545</name>
</gene>
<keyword evidence="2" id="KW-0812">Transmembrane</keyword>
<feature type="region of interest" description="Disordered" evidence="1">
    <location>
        <begin position="71"/>
        <end position="128"/>
    </location>
</feature>
<comment type="caution">
    <text evidence="3">The sequence shown here is derived from an EMBL/GenBank/DDBJ whole genome shotgun (WGS) entry which is preliminary data.</text>
</comment>
<evidence type="ECO:0000256" key="1">
    <source>
        <dbReference type="SAM" id="MobiDB-lite"/>
    </source>
</evidence>
<dbReference type="NCBIfam" id="NF033768">
    <property type="entry name" value="myxo_SS_tail"/>
    <property type="match status" value="1"/>
</dbReference>
<dbReference type="AlphaFoldDB" id="A0A545TAI1"/>
<evidence type="ECO:0000313" key="3">
    <source>
        <dbReference type="EMBL" id="TQV74215.1"/>
    </source>
</evidence>
<protein>
    <submittedName>
        <fullName evidence="3">AgmX/PglI C-terminal domain-containing protein</fullName>
    </submittedName>
</protein>
<dbReference type="OrthoDB" id="7057177at2"/>
<keyword evidence="4" id="KW-1185">Reference proteome</keyword>
<accession>A0A545TAI1</accession>
<dbReference type="InterPro" id="IPR049806">
    <property type="entry name" value="MasK-like_C"/>
</dbReference>
<dbReference type="EMBL" id="VHSG01000017">
    <property type="protein sequence ID" value="TQV74215.1"/>
    <property type="molecule type" value="Genomic_DNA"/>
</dbReference>
<keyword evidence="2" id="KW-0472">Membrane</keyword>
<keyword evidence="2" id="KW-1133">Transmembrane helix</keyword>
<evidence type="ECO:0000256" key="2">
    <source>
        <dbReference type="SAM" id="Phobius"/>
    </source>
</evidence>
<sequence>MSAIAIQPLSPDLALPWSPDERQEQAFKRWTKNTFIALLLIFIIVPFLPVFEAEYVPPEREIIKTKVVLEPIEAPPPPPPKPKPKPKVQPKPKPKPKATKPKPTQERVASKPASKPVDTRTALRESTGLSQVSAELNALRGALNVAGMKKKKVTNKGQGVVATVNRNILGENRATEASFGNDIDDATMKSSAVRLASHETTNVEGAAGLAGASTGVQSHGTFKAGQRDMESIRRIFEAKKGAVYTLYNEALSDYPELHGKFIFKLIIQSDGHVTDLALVSSELSMPELERKILGRIAKINFGPADVVATSVEYKFVFFPS</sequence>
<organism evidence="3 4">
    <name type="scientific">Exilibacterium tricleocarpae</name>
    <dbReference type="NCBI Taxonomy" id="2591008"/>
    <lineage>
        <taxon>Bacteria</taxon>
        <taxon>Pseudomonadati</taxon>
        <taxon>Pseudomonadota</taxon>
        <taxon>Gammaproteobacteria</taxon>
        <taxon>Cellvibrionales</taxon>
        <taxon>Cellvibrionaceae</taxon>
        <taxon>Exilibacterium</taxon>
    </lineage>
</organism>
<evidence type="ECO:0000313" key="4">
    <source>
        <dbReference type="Proteomes" id="UP000319732"/>
    </source>
</evidence>